<feature type="region of interest" description="Disordered" evidence="1">
    <location>
        <begin position="1"/>
        <end position="21"/>
    </location>
</feature>
<name>D0LD61_GORB4</name>
<dbReference type="AlphaFoldDB" id="D0LD61"/>
<reference evidence="3" key="1">
    <citation type="submission" date="2009-10" db="EMBL/GenBank/DDBJ databases">
        <title>The complete chromosome of Gordonia bronchialis DSM 43247.</title>
        <authorList>
            <consortium name="US DOE Joint Genome Institute (JGI-PGF)"/>
            <person name="Lucas S."/>
            <person name="Copeland A."/>
            <person name="Lapidus A."/>
            <person name="Glavina del Rio T."/>
            <person name="Dalin E."/>
            <person name="Tice H."/>
            <person name="Bruce D."/>
            <person name="Goodwin L."/>
            <person name="Pitluck S."/>
            <person name="Kyrpides N."/>
            <person name="Mavromatis K."/>
            <person name="Ivanova N."/>
            <person name="Ovchinnikova G."/>
            <person name="Saunders E."/>
            <person name="Brettin T."/>
            <person name="Detter J.C."/>
            <person name="Han C."/>
            <person name="Larimer F."/>
            <person name="Land M."/>
            <person name="Hauser L."/>
            <person name="Markowitz V."/>
            <person name="Cheng J.-F."/>
            <person name="Hugenholtz P."/>
            <person name="Woyke T."/>
            <person name="Wu D."/>
            <person name="Jando M."/>
            <person name="Schneider S."/>
            <person name="Goeker M."/>
            <person name="Klenk H.-P."/>
            <person name="Eisen J.A."/>
        </authorList>
    </citation>
    <scope>NUCLEOTIDE SEQUENCE [LARGE SCALE GENOMIC DNA]</scope>
    <source>
        <strain evidence="3">ATCC 25592 / DSM 43247 / BCRC 13721 / JCM 3198 / KCTC 3076 / NBRC 16047 / NCTC 10667</strain>
    </source>
</reference>
<feature type="region of interest" description="Disordered" evidence="1">
    <location>
        <begin position="116"/>
        <end position="143"/>
    </location>
</feature>
<gene>
    <name evidence="2" type="ordered locus">Gbro_3350</name>
</gene>
<dbReference type="eggNOG" id="COG1302">
    <property type="taxonomic scope" value="Bacteria"/>
</dbReference>
<sequence>MSTNDEVSTGDDSASADVAGAATSADGGSVAEQVAAAVLAVPGVTGLHGGLFGEVATYLPGGRVSGVALDDESGEVHIIVDLTSDLRAVATAARRAGEEVAGFPLHVTVEDISRATETAGERDTYTAAPGGSSIVDRTRGESR</sequence>
<feature type="compositionally biased region" description="Low complexity" evidence="1">
    <location>
        <begin position="10"/>
        <end position="21"/>
    </location>
</feature>
<dbReference type="EMBL" id="CP001802">
    <property type="protein sequence ID" value="ACY22554.1"/>
    <property type="molecule type" value="Genomic_DNA"/>
</dbReference>
<dbReference type="HOGENOM" id="CLU_1803446_0_0_11"/>
<protein>
    <recommendedName>
        <fullName evidence="4">Asp23/Gls24 family envelope stress response protein</fullName>
    </recommendedName>
</protein>
<evidence type="ECO:0000313" key="3">
    <source>
        <dbReference type="Proteomes" id="UP000001219"/>
    </source>
</evidence>
<evidence type="ECO:0008006" key="4">
    <source>
        <dbReference type="Google" id="ProtNLM"/>
    </source>
</evidence>
<evidence type="ECO:0000256" key="1">
    <source>
        <dbReference type="SAM" id="MobiDB-lite"/>
    </source>
</evidence>
<dbReference type="STRING" id="526226.Gbro_3350"/>
<accession>D0LD61</accession>
<dbReference type="RefSeq" id="WP_012835069.1">
    <property type="nucleotide sequence ID" value="NC_013441.1"/>
</dbReference>
<evidence type="ECO:0000313" key="2">
    <source>
        <dbReference type="EMBL" id="ACY22554.1"/>
    </source>
</evidence>
<proteinExistence type="predicted"/>
<dbReference type="KEGG" id="gbr:Gbro_3350"/>
<organism evidence="2 3">
    <name type="scientific">Gordonia bronchialis (strain ATCC 25592 / DSM 43247 / BCRC 13721 / JCM 3198 / KCTC 3076 / NBRC 16047 / NCTC 10667)</name>
    <name type="common">Rhodococcus bronchialis</name>
    <dbReference type="NCBI Taxonomy" id="526226"/>
    <lineage>
        <taxon>Bacteria</taxon>
        <taxon>Bacillati</taxon>
        <taxon>Actinomycetota</taxon>
        <taxon>Actinomycetes</taxon>
        <taxon>Mycobacteriales</taxon>
        <taxon>Gordoniaceae</taxon>
        <taxon>Gordonia</taxon>
    </lineage>
</organism>
<reference evidence="2 3" key="2">
    <citation type="journal article" date="2010" name="Stand. Genomic Sci.">
        <title>Complete genome sequence of Gordonia bronchialis type strain (3410).</title>
        <authorList>
            <person name="Ivanova N."/>
            <person name="Sikorski J."/>
            <person name="Jando M."/>
            <person name="Lapidus A."/>
            <person name="Nolan M."/>
            <person name="Lucas S."/>
            <person name="Del Rio T.G."/>
            <person name="Tice H."/>
            <person name="Copeland A."/>
            <person name="Cheng J.F."/>
            <person name="Chen F."/>
            <person name="Bruce D."/>
            <person name="Goodwin L."/>
            <person name="Pitluck S."/>
            <person name="Mavromatis K."/>
            <person name="Ovchinnikova G."/>
            <person name="Pati A."/>
            <person name="Chen A."/>
            <person name="Palaniappan K."/>
            <person name="Land M."/>
            <person name="Hauser L."/>
            <person name="Chang Y.J."/>
            <person name="Jeffries C.D."/>
            <person name="Chain P."/>
            <person name="Saunders E."/>
            <person name="Han C."/>
            <person name="Detter J.C."/>
            <person name="Brettin T."/>
            <person name="Rohde M."/>
            <person name="Goker M."/>
            <person name="Bristow J."/>
            <person name="Eisen J.A."/>
            <person name="Markowitz V."/>
            <person name="Hugenholtz P."/>
            <person name="Klenk H.P."/>
            <person name="Kyrpides N.C."/>
        </authorList>
    </citation>
    <scope>NUCLEOTIDE SEQUENCE [LARGE SCALE GENOMIC DNA]</scope>
    <source>
        <strain evidence="3">ATCC 25592 / DSM 43247 / BCRC 13721 / JCM 3198 / KCTC 3076 / NBRC 16047 / NCTC 10667</strain>
    </source>
</reference>
<dbReference type="Proteomes" id="UP000001219">
    <property type="component" value="Chromosome"/>
</dbReference>
<keyword evidence="3" id="KW-1185">Reference proteome</keyword>